<reference evidence="2 3" key="1">
    <citation type="submission" date="2019-03" db="EMBL/GenBank/DDBJ databases">
        <title>Genome sequence of Sphingomonas sp. 17J27-24.</title>
        <authorList>
            <person name="Kim M."/>
            <person name="Maeng S."/>
            <person name="Sathiyaraj S."/>
        </authorList>
    </citation>
    <scope>NUCLEOTIDE SEQUENCE [LARGE SCALE GENOMIC DNA]</scope>
    <source>
        <strain evidence="2 3">17J27-24</strain>
    </source>
</reference>
<keyword evidence="3" id="KW-1185">Reference proteome</keyword>
<evidence type="ECO:0000313" key="3">
    <source>
        <dbReference type="Proteomes" id="UP000298213"/>
    </source>
</evidence>
<feature type="region of interest" description="Disordered" evidence="1">
    <location>
        <begin position="72"/>
        <end position="93"/>
    </location>
</feature>
<proteinExistence type="predicted"/>
<evidence type="ECO:0000256" key="1">
    <source>
        <dbReference type="SAM" id="MobiDB-lite"/>
    </source>
</evidence>
<sequence length="93" mass="9637">MGPGIFIIAILGCGEGDTSCTQVRTLDARYESQAACTAATEAVLPSQSDVDYPVVVAQCVAAGGKTPQLRSGEVKLPDGGIIDTRNSPVQRRS</sequence>
<dbReference type="EMBL" id="SPDV01000007">
    <property type="protein sequence ID" value="TFI59408.1"/>
    <property type="molecule type" value="Genomic_DNA"/>
</dbReference>
<name>A0A4Y8ZTP3_9SPHN</name>
<dbReference type="AlphaFoldDB" id="A0A4Y8ZTP3"/>
<accession>A0A4Y8ZTP3</accession>
<feature type="compositionally biased region" description="Polar residues" evidence="1">
    <location>
        <begin position="84"/>
        <end position="93"/>
    </location>
</feature>
<dbReference type="Proteomes" id="UP000298213">
    <property type="component" value="Unassembled WGS sequence"/>
</dbReference>
<evidence type="ECO:0000313" key="2">
    <source>
        <dbReference type="EMBL" id="TFI59408.1"/>
    </source>
</evidence>
<protein>
    <submittedName>
        <fullName evidence="2">Uncharacterized protein</fullName>
    </submittedName>
</protein>
<comment type="caution">
    <text evidence="2">The sequence shown here is derived from an EMBL/GenBank/DDBJ whole genome shotgun (WGS) entry which is preliminary data.</text>
</comment>
<gene>
    <name evidence="2" type="ORF">E2493_04215</name>
</gene>
<organism evidence="2 3">
    <name type="scientific">Sphingomonas parva</name>
    <dbReference type="NCBI Taxonomy" id="2555898"/>
    <lineage>
        <taxon>Bacteria</taxon>
        <taxon>Pseudomonadati</taxon>
        <taxon>Pseudomonadota</taxon>
        <taxon>Alphaproteobacteria</taxon>
        <taxon>Sphingomonadales</taxon>
        <taxon>Sphingomonadaceae</taxon>
        <taxon>Sphingomonas</taxon>
    </lineage>
</organism>